<evidence type="ECO:0000256" key="11">
    <source>
        <dbReference type="RuleBase" id="RU361241"/>
    </source>
</evidence>
<comment type="catalytic activity">
    <reaction evidence="10 11">
        <text>an acyl-CoA + a 1,2-diacyl-sn-glycerol = a triacyl-sn-glycerol + CoA</text>
        <dbReference type="Rhea" id="RHEA:10868"/>
        <dbReference type="ChEBI" id="CHEBI:17815"/>
        <dbReference type="ChEBI" id="CHEBI:57287"/>
        <dbReference type="ChEBI" id="CHEBI:58342"/>
        <dbReference type="ChEBI" id="CHEBI:64615"/>
        <dbReference type="EC" id="2.3.1.20"/>
    </reaction>
</comment>
<accession>A0A1X2EME6</accession>
<dbReference type="InterPro" id="IPR009721">
    <property type="entry name" value="O-acyltransferase_WSD1_C"/>
</dbReference>
<sequence length="478" mass="51804">MKRLHGMDALLLYTETPNVHTHTLKIGVLDVSRYGAAFNVDLFRELLRTRLHLLAPFRYQLVPIPLRLHHPVWRENADIDLEQHVLPARVAAPGGRRELDQLIGEIAGTPLDLSRPPWEMHVVSGMADGSVPVIVKIHHILADGVASGNLLARTMRFTGTDADEREPAPSSAPPSAAALLLWAARDHARQVLALPGLLAQTATGVWRLWQTGRRRGPHPELAGRLSPAPTFFNHRLSPGREFATATLSLADIKETGKRLGVTINDVVLAVTAGGLRELLLRYDGRADRPLIGSVPASLDTDPDRLTGNELGAMNVSLPVQIDDPLERLRLAALSSALGKEDFVALGPGLIKSWMEYLPPLLAPALFGWLSTRRAPSRLQNLTVSNVPGPRERGSVGGAMLREFYSVGPLLAGSALNITVWSYVDQLNIAVLTDDQTLRDPHEVTDAMVHAFRELRTAAGLSGDLTPVDTALAAATAIA</sequence>
<dbReference type="InterPro" id="IPR014292">
    <property type="entry name" value="Acyl_transf_WS/DGAT"/>
</dbReference>
<evidence type="ECO:0000256" key="10">
    <source>
        <dbReference type="ARBA" id="ARBA00048109"/>
    </source>
</evidence>
<dbReference type="Pfam" id="PF06974">
    <property type="entry name" value="WS_DGAT_C"/>
    <property type="match status" value="1"/>
</dbReference>
<dbReference type="Pfam" id="PF03007">
    <property type="entry name" value="WS_DGAT_cat"/>
    <property type="match status" value="1"/>
</dbReference>
<dbReference type="Proteomes" id="UP000193090">
    <property type="component" value="Unassembled WGS sequence"/>
</dbReference>
<dbReference type="InterPro" id="IPR045034">
    <property type="entry name" value="O-acyltransferase_WSD1-like"/>
</dbReference>
<dbReference type="UniPathway" id="UPA00282"/>
<comment type="similarity">
    <text evidence="3 11">Belongs to the long-chain O-acyltransferase family.</text>
</comment>
<dbReference type="SUPFAM" id="SSF52777">
    <property type="entry name" value="CoA-dependent acyltransferases"/>
    <property type="match status" value="1"/>
</dbReference>
<dbReference type="OrthoDB" id="9810950at2"/>
<dbReference type="AlphaFoldDB" id="A0A1X2EME6"/>
<evidence type="ECO:0000256" key="5">
    <source>
        <dbReference type="ARBA" id="ARBA00022516"/>
    </source>
</evidence>
<keyword evidence="8 11" id="KW-0443">Lipid metabolism</keyword>
<dbReference type="PANTHER" id="PTHR31650">
    <property type="entry name" value="O-ACYLTRANSFERASE (WSD1-LIKE) FAMILY PROTEIN"/>
    <property type="match status" value="1"/>
</dbReference>
<dbReference type="RefSeq" id="WP_085109292.1">
    <property type="nucleotide sequence ID" value="NZ_JACKSN010000038.1"/>
</dbReference>
<dbReference type="InterPro" id="IPR023213">
    <property type="entry name" value="CAT-like_dom_sf"/>
</dbReference>
<feature type="domain" description="O-acyltransferase WSD1 C-terminal" evidence="13">
    <location>
        <begin position="307"/>
        <end position="454"/>
    </location>
</feature>
<organism evidence="14 15">
    <name type="scientific">Mycolicibacillus trivialis</name>
    <dbReference type="NCBI Taxonomy" id="1798"/>
    <lineage>
        <taxon>Bacteria</taxon>
        <taxon>Bacillati</taxon>
        <taxon>Actinomycetota</taxon>
        <taxon>Actinomycetes</taxon>
        <taxon>Mycobacteriales</taxon>
        <taxon>Mycobacteriaceae</taxon>
        <taxon>Mycolicibacillus</taxon>
    </lineage>
</organism>
<evidence type="ECO:0000259" key="13">
    <source>
        <dbReference type="Pfam" id="PF06974"/>
    </source>
</evidence>
<dbReference type="EMBL" id="LQPZ01000015">
    <property type="protein sequence ID" value="ORX06712.1"/>
    <property type="molecule type" value="Genomic_DNA"/>
</dbReference>
<keyword evidence="7 11" id="KW-0319">Glycerol metabolism</keyword>
<dbReference type="NCBIfam" id="TIGR02946">
    <property type="entry name" value="acyl_WS_DGAT"/>
    <property type="match status" value="1"/>
</dbReference>
<evidence type="ECO:0000256" key="2">
    <source>
        <dbReference type="ARBA" id="ARBA00005189"/>
    </source>
</evidence>
<evidence type="ECO:0000256" key="9">
    <source>
        <dbReference type="ARBA" id="ARBA00023315"/>
    </source>
</evidence>
<dbReference type="GO" id="GO:0006071">
    <property type="term" value="P:glycerol metabolic process"/>
    <property type="evidence" value="ECO:0007669"/>
    <property type="project" value="UniProtKB-KW"/>
</dbReference>
<feature type="domain" description="O-acyltransferase WSD1-like N-terminal" evidence="12">
    <location>
        <begin position="4"/>
        <end position="267"/>
    </location>
</feature>
<evidence type="ECO:0000256" key="8">
    <source>
        <dbReference type="ARBA" id="ARBA00023098"/>
    </source>
</evidence>
<dbReference type="GO" id="GO:0001666">
    <property type="term" value="P:response to hypoxia"/>
    <property type="evidence" value="ECO:0007669"/>
    <property type="project" value="TreeGrafter"/>
</dbReference>
<evidence type="ECO:0000256" key="1">
    <source>
        <dbReference type="ARBA" id="ARBA00004771"/>
    </source>
</evidence>
<keyword evidence="9 11" id="KW-0012">Acyltransferase</keyword>
<evidence type="ECO:0000256" key="4">
    <source>
        <dbReference type="ARBA" id="ARBA00013244"/>
    </source>
</evidence>
<dbReference type="EC" id="2.3.1.20" evidence="4 11"/>
<evidence type="ECO:0000313" key="14">
    <source>
        <dbReference type="EMBL" id="ORX06712.1"/>
    </source>
</evidence>
<dbReference type="Gene3D" id="3.30.559.30">
    <property type="entry name" value="Nonribosomal peptide synthetase, condensation domain"/>
    <property type="match status" value="1"/>
</dbReference>
<dbReference type="PANTHER" id="PTHR31650:SF1">
    <property type="entry name" value="WAX ESTER SYNTHASE_DIACYLGLYCEROL ACYLTRANSFERASE 4-RELATED"/>
    <property type="match status" value="1"/>
</dbReference>
<gene>
    <name evidence="14" type="ORF">AWC30_06335</name>
</gene>
<evidence type="ECO:0000256" key="7">
    <source>
        <dbReference type="ARBA" id="ARBA00022798"/>
    </source>
</evidence>
<dbReference type="GO" id="GO:0019432">
    <property type="term" value="P:triglyceride biosynthetic process"/>
    <property type="evidence" value="ECO:0007669"/>
    <property type="project" value="UniProtKB-UniPathway"/>
</dbReference>
<name>A0A1X2EME6_9MYCO</name>
<dbReference type="STRING" id="1798.AWC30_06335"/>
<dbReference type="Gene3D" id="3.30.559.10">
    <property type="entry name" value="Chloramphenicol acetyltransferase-like domain"/>
    <property type="match status" value="1"/>
</dbReference>
<dbReference type="GO" id="GO:0051701">
    <property type="term" value="P:biological process involved in interaction with host"/>
    <property type="evidence" value="ECO:0007669"/>
    <property type="project" value="TreeGrafter"/>
</dbReference>
<protein>
    <recommendedName>
        <fullName evidence="4 11">Diacylglycerol O-acyltransferase</fullName>
        <ecNumber evidence="4 11">2.3.1.20</ecNumber>
    </recommendedName>
</protein>
<dbReference type="GO" id="GO:0071731">
    <property type="term" value="P:response to nitric oxide"/>
    <property type="evidence" value="ECO:0007669"/>
    <property type="project" value="TreeGrafter"/>
</dbReference>
<dbReference type="InterPro" id="IPR004255">
    <property type="entry name" value="O-acyltransferase_WSD1_N"/>
</dbReference>
<keyword evidence="5 11" id="KW-0444">Lipid biosynthesis</keyword>
<evidence type="ECO:0000259" key="12">
    <source>
        <dbReference type="Pfam" id="PF03007"/>
    </source>
</evidence>
<evidence type="ECO:0000256" key="3">
    <source>
        <dbReference type="ARBA" id="ARBA00009587"/>
    </source>
</evidence>
<evidence type="ECO:0000313" key="15">
    <source>
        <dbReference type="Proteomes" id="UP000193090"/>
    </source>
</evidence>
<proteinExistence type="inferred from homology"/>
<comment type="pathway">
    <text evidence="2">Lipid metabolism.</text>
</comment>
<keyword evidence="6 11" id="KW-0808">Transferase</keyword>
<dbReference type="GO" id="GO:0005886">
    <property type="term" value="C:plasma membrane"/>
    <property type="evidence" value="ECO:0007669"/>
    <property type="project" value="TreeGrafter"/>
</dbReference>
<evidence type="ECO:0000256" key="6">
    <source>
        <dbReference type="ARBA" id="ARBA00022679"/>
    </source>
</evidence>
<reference evidence="14 15" key="1">
    <citation type="submission" date="2016-01" db="EMBL/GenBank/DDBJ databases">
        <title>The new phylogeny of the genus Mycobacterium.</title>
        <authorList>
            <person name="Tarcisio F."/>
            <person name="Conor M."/>
            <person name="Antonella G."/>
            <person name="Elisabetta G."/>
            <person name="Giulia F.S."/>
            <person name="Sara T."/>
            <person name="Anna F."/>
            <person name="Clotilde B."/>
            <person name="Roberto B."/>
            <person name="Veronica D.S."/>
            <person name="Fabio R."/>
            <person name="Monica P."/>
            <person name="Olivier J."/>
            <person name="Enrico T."/>
            <person name="Nicola S."/>
        </authorList>
    </citation>
    <scope>NUCLEOTIDE SEQUENCE [LARGE SCALE GENOMIC DNA]</scope>
    <source>
        <strain evidence="14 15">DSM 44153</strain>
    </source>
</reference>
<comment type="pathway">
    <text evidence="1 11">Glycerolipid metabolism; triacylglycerol biosynthesis.</text>
</comment>
<keyword evidence="15" id="KW-1185">Reference proteome</keyword>
<dbReference type="GO" id="GO:0004144">
    <property type="term" value="F:diacylglycerol O-acyltransferase activity"/>
    <property type="evidence" value="ECO:0007669"/>
    <property type="project" value="UniProtKB-EC"/>
</dbReference>
<comment type="caution">
    <text evidence="14">The sequence shown here is derived from an EMBL/GenBank/DDBJ whole genome shotgun (WGS) entry which is preliminary data.</text>
</comment>